<name>A0A2N5TU66_9BASI</name>
<organism evidence="4 6">
    <name type="scientific">Puccinia coronata f. sp. avenae</name>
    <dbReference type="NCBI Taxonomy" id="200324"/>
    <lineage>
        <taxon>Eukaryota</taxon>
        <taxon>Fungi</taxon>
        <taxon>Dikarya</taxon>
        <taxon>Basidiomycota</taxon>
        <taxon>Pucciniomycotina</taxon>
        <taxon>Pucciniomycetes</taxon>
        <taxon>Pucciniales</taxon>
        <taxon>Pucciniaceae</taxon>
        <taxon>Puccinia</taxon>
    </lineage>
</organism>
<accession>A0A2N5TU66</accession>
<dbReference type="EMBL" id="PGCJ01001133">
    <property type="protein sequence ID" value="PLW08936.1"/>
    <property type="molecule type" value="Genomic_DNA"/>
</dbReference>
<evidence type="ECO:0000256" key="1">
    <source>
        <dbReference type="SAM" id="SignalP"/>
    </source>
</evidence>
<evidence type="ECO:0000313" key="2">
    <source>
        <dbReference type="EMBL" id="PLW08936.1"/>
    </source>
</evidence>
<evidence type="ECO:0008006" key="7">
    <source>
        <dbReference type="Google" id="ProtNLM"/>
    </source>
</evidence>
<evidence type="ECO:0000313" key="3">
    <source>
        <dbReference type="EMBL" id="PLW28539.1"/>
    </source>
</evidence>
<evidence type="ECO:0000313" key="6">
    <source>
        <dbReference type="Proteomes" id="UP000235392"/>
    </source>
</evidence>
<reference evidence="5 6" key="1">
    <citation type="submission" date="2017-11" db="EMBL/GenBank/DDBJ databases">
        <title>De novo assembly and phasing of dikaryotic genomes from two isolates of Puccinia coronata f. sp. avenae, the causal agent of oat crown rust.</title>
        <authorList>
            <person name="Miller M.E."/>
            <person name="Zhang Y."/>
            <person name="Omidvar V."/>
            <person name="Sperschneider J."/>
            <person name="Schwessinger B."/>
            <person name="Raley C."/>
            <person name="Palmer J.M."/>
            <person name="Garnica D."/>
            <person name="Upadhyaya N."/>
            <person name="Rathjen J."/>
            <person name="Taylor J.M."/>
            <person name="Park R.F."/>
            <person name="Dodds P.N."/>
            <person name="Hirsch C.D."/>
            <person name="Kianian S.F."/>
            <person name="Figueroa M."/>
        </authorList>
    </citation>
    <scope>NUCLEOTIDE SEQUENCE [LARGE SCALE GENOMIC DNA]</scope>
    <source>
        <strain evidence="2">12NC29</strain>
        <strain evidence="4">12SD80</strain>
    </source>
</reference>
<dbReference type="Proteomes" id="UP000235388">
    <property type="component" value="Unassembled WGS sequence"/>
</dbReference>
<protein>
    <recommendedName>
        <fullName evidence="7">Hydrophobin</fullName>
    </recommendedName>
</protein>
<keyword evidence="1" id="KW-0732">Signal</keyword>
<proteinExistence type="predicted"/>
<comment type="caution">
    <text evidence="4">The sequence shown here is derived from an EMBL/GenBank/DDBJ whole genome shotgun (WGS) entry which is preliminary data.</text>
</comment>
<feature type="chain" id="PRO_5015083793" description="Hydrophobin" evidence="1">
    <location>
        <begin position="26"/>
        <end position="117"/>
    </location>
</feature>
<dbReference type="OrthoDB" id="2495333at2759"/>
<feature type="signal peptide" evidence="1">
    <location>
        <begin position="1"/>
        <end position="25"/>
    </location>
</feature>
<dbReference type="EMBL" id="PGCI01000346">
    <property type="protein sequence ID" value="PLW28978.1"/>
    <property type="molecule type" value="Genomic_DNA"/>
</dbReference>
<evidence type="ECO:0000313" key="5">
    <source>
        <dbReference type="Proteomes" id="UP000235388"/>
    </source>
</evidence>
<sequence length="117" mass="12831">MRWFLRTWPGWIALIVITHVPAIRGAALQPFQCHDPDKAQGLCARLSPGCETDEPPEIALTAPAVDHIQFTCRHLHADSQVTILNMCCLTNYQLGDVQSGAFVPVTNATFSATCFPP</sequence>
<dbReference type="EMBL" id="PGCJ01000441">
    <property type="protein sequence ID" value="PLW28539.1"/>
    <property type="molecule type" value="Genomic_DNA"/>
</dbReference>
<dbReference type="Proteomes" id="UP000235392">
    <property type="component" value="Unassembled WGS sequence"/>
</dbReference>
<gene>
    <name evidence="3" type="ORF">PCANC_21924</name>
    <name evidence="2" type="ORF">PCANC_22881</name>
    <name evidence="4" type="ORF">PCASD_19461</name>
</gene>
<keyword evidence="5" id="KW-1185">Reference proteome</keyword>
<evidence type="ECO:0000313" key="4">
    <source>
        <dbReference type="EMBL" id="PLW28978.1"/>
    </source>
</evidence>
<dbReference type="AlphaFoldDB" id="A0A2N5TU66"/>